<reference evidence="2 3" key="1">
    <citation type="submission" date="2024-02" db="EMBL/GenBank/DDBJ databases">
        <title>First draft genome assembly of two strains of Seiridium cardinale.</title>
        <authorList>
            <person name="Emiliani G."/>
            <person name="Scali E."/>
        </authorList>
    </citation>
    <scope>NUCLEOTIDE SEQUENCE [LARGE SCALE GENOMIC DNA]</scope>
    <source>
        <strain evidence="2 3">BM-138-000479</strain>
    </source>
</reference>
<protein>
    <submittedName>
        <fullName evidence="2">Uncharacterized protein</fullName>
    </submittedName>
</protein>
<feature type="region of interest" description="Disordered" evidence="1">
    <location>
        <begin position="142"/>
        <end position="167"/>
    </location>
</feature>
<comment type="caution">
    <text evidence="2">The sequence shown here is derived from an EMBL/GenBank/DDBJ whole genome shotgun (WGS) entry which is preliminary data.</text>
</comment>
<accession>A0ABR2Y3V8</accession>
<sequence>MPTAPVWLFHEAFMRKRESEVYEKEMVQEYWPGLPQLTAALPRGTGEVPNTEQFCNSEAEIHILRISTTFRAGRSPHVAIMCNYYYLHYHHLLPCIRDIEYTLQYEFCENSTVIYSVPSPTSHMTSANSNASNNFNQNFSYSTQNPSSARQSSSGQASSSSMTSRAPQESEIEYVQQPCAALTYAPEYNLADGSMVDYANPCAAGGCLISPGCTSGTCRLQDLGGRWVCCQCCRGGNTFRWCAHPMKKVPDTMCYHVVCENCWADS</sequence>
<evidence type="ECO:0000313" key="3">
    <source>
        <dbReference type="Proteomes" id="UP001465668"/>
    </source>
</evidence>
<dbReference type="EMBL" id="JARVKM010000006">
    <property type="protein sequence ID" value="KAK9780495.1"/>
    <property type="molecule type" value="Genomic_DNA"/>
</dbReference>
<evidence type="ECO:0000313" key="2">
    <source>
        <dbReference type="EMBL" id="KAK9780495.1"/>
    </source>
</evidence>
<organism evidence="2 3">
    <name type="scientific">Seiridium cardinale</name>
    <dbReference type="NCBI Taxonomy" id="138064"/>
    <lineage>
        <taxon>Eukaryota</taxon>
        <taxon>Fungi</taxon>
        <taxon>Dikarya</taxon>
        <taxon>Ascomycota</taxon>
        <taxon>Pezizomycotina</taxon>
        <taxon>Sordariomycetes</taxon>
        <taxon>Xylariomycetidae</taxon>
        <taxon>Amphisphaeriales</taxon>
        <taxon>Sporocadaceae</taxon>
        <taxon>Seiridium</taxon>
    </lineage>
</organism>
<dbReference type="Proteomes" id="UP001465668">
    <property type="component" value="Unassembled WGS sequence"/>
</dbReference>
<name>A0ABR2Y3V8_9PEZI</name>
<gene>
    <name evidence="2" type="ORF">SCAR479_02610</name>
</gene>
<evidence type="ECO:0000256" key="1">
    <source>
        <dbReference type="SAM" id="MobiDB-lite"/>
    </source>
</evidence>
<keyword evidence="3" id="KW-1185">Reference proteome</keyword>
<proteinExistence type="predicted"/>